<sequence length="230" mass="26020">MEPESFPAFSLGLRVGNSCLFWSVPWFIQNCVFSFWWHLQEFFLLLLNTVKVNVCRTSAGCLSRSACDPEIVQGIFQLAQKLVRQFLATRSCQSDFRDDLHSPRRASSNTPLSEVFLFGDACKTNWDSLRLNRAVSLRLSRRPIWVKLHLSRRPIWVTRRLNRRPIWVAACPDDPSGSSDACAGSTCVPPWASRTSKWLFSQGWVSSSQTPLGHTSPPARPSHGYAGCYP</sequence>
<protein>
    <submittedName>
        <fullName evidence="2">Uncharacterized protein</fullName>
    </submittedName>
</protein>
<accession>A0ABQ8U2K0</accession>
<evidence type="ECO:0000256" key="1">
    <source>
        <dbReference type="SAM" id="MobiDB-lite"/>
    </source>
</evidence>
<gene>
    <name evidence="2" type="ORF">PAPYR_12993</name>
</gene>
<evidence type="ECO:0000313" key="2">
    <source>
        <dbReference type="EMBL" id="KAJ4452753.1"/>
    </source>
</evidence>
<name>A0ABQ8U2K0_9EUKA</name>
<feature type="region of interest" description="Disordered" evidence="1">
    <location>
        <begin position="209"/>
        <end position="230"/>
    </location>
</feature>
<dbReference type="EMBL" id="JAPMOS010000397">
    <property type="protein sequence ID" value="KAJ4452753.1"/>
    <property type="molecule type" value="Genomic_DNA"/>
</dbReference>
<comment type="caution">
    <text evidence="2">The sequence shown here is derived from an EMBL/GenBank/DDBJ whole genome shotgun (WGS) entry which is preliminary data.</text>
</comment>
<keyword evidence="3" id="KW-1185">Reference proteome</keyword>
<reference evidence="2" key="1">
    <citation type="journal article" date="2022" name="bioRxiv">
        <title>Genomics of Preaxostyla Flagellates Illuminates Evolutionary Transitions and the Path Towards Mitochondrial Loss.</title>
        <authorList>
            <person name="Novak L.V.F."/>
            <person name="Treitli S.C."/>
            <person name="Pyrih J."/>
            <person name="Halakuc P."/>
            <person name="Pipaliya S.V."/>
            <person name="Vacek V."/>
            <person name="Brzon O."/>
            <person name="Soukal P."/>
            <person name="Eme L."/>
            <person name="Dacks J.B."/>
            <person name="Karnkowska A."/>
            <person name="Elias M."/>
            <person name="Hampl V."/>
        </authorList>
    </citation>
    <scope>NUCLEOTIDE SEQUENCE</scope>
    <source>
        <strain evidence="2">RCP-MX</strain>
    </source>
</reference>
<proteinExistence type="predicted"/>
<evidence type="ECO:0000313" key="3">
    <source>
        <dbReference type="Proteomes" id="UP001141327"/>
    </source>
</evidence>
<dbReference type="Proteomes" id="UP001141327">
    <property type="component" value="Unassembled WGS sequence"/>
</dbReference>
<organism evidence="2 3">
    <name type="scientific">Paratrimastix pyriformis</name>
    <dbReference type="NCBI Taxonomy" id="342808"/>
    <lineage>
        <taxon>Eukaryota</taxon>
        <taxon>Metamonada</taxon>
        <taxon>Preaxostyla</taxon>
        <taxon>Paratrimastigidae</taxon>
        <taxon>Paratrimastix</taxon>
    </lineage>
</organism>